<dbReference type="InterPro" id="IPR021727">
    <property type="entry name" value="DUF3299"/>
</dbReference>
<accession>A0ABX1WD18</accession>
<dbReference type="Pfam" id="PF11736">
    <property type="entry name" value="DUF3299"/>
    <property type="match status" value="1"/>
</dbReference>
<proteinExistence type="predicted"/>
<keyword evidence="3" id="KW-1185">Reference proteome</keyword>
<organism evidence="2 3">
    <name type="scientific">Ruegeria atlantica</name>
    <dbReference type="NCBI Taxonomy" id="81569"/>
    <lineage>
        <taxon>Bacteria</taxon>
        <taxon>Pseudomonadati</taxon>
        <taxon>Pseudomonadota</taxon>
        <taxon>Alphaproteobacteria</taxon>
        <taxon>Rhodobacterales</taxon>
        <taxon>Roseobacteraceae</taxon>
        <taxon>Ruegeria</taxon>
    </lineage>
</organism>
<feature type="signal peptide" evidence="1">
    <location>
        <begin position="1"/>
        <end position="23"/>
    </location>
</feature>
<keyword evidence="1" id="KW-0732">Signal</keyword>
<dbReference type="RefSeq" id="WP_171363766.1">
    <property type="nucleotide sequence ID" value="NZ_WVQY01000004.1"/>
</dbReference>
<evidence type="ECO:0000313" key="3">
    <source>
        <dbReference type="Proteomes" id="UP000599383"/>
    </source>
</evidence>
<feature type="chain" id="PRO_5047190266" evidence="1">
    <location>
        <begin position="24"/>
        <end position="263"/>
    </location>
</feature>
<sequence length="263" mass="28735">MTSNLIALVAFVFAFADVTAAQAEVAQGSPEPAAQTSPSGAKRFDMSRRAHDFTYASNSTVLDGFIQKQVADSWLDLKPTLKSLEAPFETLPDPLLNAMRTQVRWRTSGTATRSDPDFIKEYNAATGVLAANEVDVEKLMLERRKIIAHNNSIGRGPNLEKLGTAIKLPGYIVPLALSGRVVTEFLFVPVAGSCVHTPSQPPNQIIHVDYPGGVEFKSIFEAFWIEGELLAESRVSDVVFYDGKSNVESAYKLNANLVEVFMP</sequence>
<protein>
    <submittedName>
        <fullName evidence="2">DUF3299 domain-containing protein</fullName>
    </submittedName>
</protein>
<name>A0ABX1WD18_9RHOB</name>
<evidence type="ECO:0000313" key="2">
    <source>
        <dbReference type="EMBL" id="NOD31156.1"/>
    </source>
</evidence>
<dbReference type="Gene3D" id="2.40.50.870">
    <property type="entry name" value="Protein of unknown function (DUF3299)"/>
    <property type="match status" value="1"/>
</dbReference>
<evidence type="ECO:0000256" key="1">
    <source>
        <dbReference type="SAM" id="SignalP"/>
    </source>
</evidence>
<gene>
    <name evidence="2" type="ORF">GS617_12800</name>
</gene>
<dbReference type="EMBL" id="WVQY01000004">
    <property type="protein sequence ID" value="NOD31156.1"/>
    <property type="molecule type" value="Genomic_DNA"/>
</dbReference>
<comment type="caution">
    <text evidence="2">The sequence shown here is derived from an EMBL/GenBank/DDBJ whole genome shotgun (WGS) entry which is preliminary data.</text>
</comment>
<dbReference type="Proteomes" id="UP000599383">
    <property type="component" value="Unassembled WGS sequence"/>
</dbReference>
<reference evidence="2 3" key="1">
    <citation type="submission" date="2019-12" db="EMBL/GenBank/DDBJ databases">
        <title>Ruegeria JWLKs population differentiation of coral mucus and skeleton niches.</title>
        <authorList>
            <person name="Luo D."/>
        </authorList>
    </citation>
    <scope>NUCLEOTIDE SEQUENCE [LARGE SCALE GENOMIC DNA]</scope>
    <source>
        <strain evidence="2 3">HKCCD6238</strain>
    </source>
</reference>